<evidence type="ECO:0000313" key="2">
    <source>
        <dbReference type="Proteomes" id="UP000005239"/>
    </source>
</evidence>
<sequence length="91" mass="9787">MSLVTPSLTRSDHSGTVIPIIENTHLSADNGSEGGLSLDDGVRDPELTAQSGEEDDNLKGVDIVGDEDQLGLKQIRIRKCIAKNDGIFRIK</sequence>
<organism evidence="1 2">
    <name type="scientific">Pristionchus pacificus</name>
    <name type="common">Parasitic nematode worm</name>
    <dbReference type="NCBI Taxonomy" id="54126"/>
    <lineage>
        <taxon>Eukaryota</taxon>
        <taxon>Metazoa</taxon>
        <taxon>Ecdysozoa</taxon>
        <taxon>Nematoda</taxon>
        <taxon>Chromadorea</taxon>
        <taxon>Rhabditida</taxon>
        <taxon>Rhabditina</taxon>
        <taxon>Diplogasteromorpha</taxon>
        <taxon>Diplogasteroidea</taxon>
        <taxon>Neodiplogasteridae</taxon>
        <taxon>Pristionchus</taxon>
    </lineage>
</organism>
<evidence type="ECO:0000313" key="1">
    <source>
        <dbReference type="EnsemblMetazoa" id="PPA38029.1"/>
    </source>
</evidence>
<dbReference type="EnsemblMetazoa" id="PPA38029.1">
    <property type="protein sequence ID" value="PPA38029.1"/>
    <property type="gene ID" value="WBGene00276398"/>
</dbReference>
<gene>
    <name evidence="1" type="primary">WBGene00276398</name>
</gene>
<keyword evidence="2" id="KW-1185">Reference proteome</keyword>
<reference evidence="1" key="2">
    <citation type="submission" date="2022-06" db="UniProtKB">
        <authorList>
            <consortium name="EnsemblMetazoa"/>
        </authorList>
    </citation>
    <scope>IDENTIFICATION</scope>
    <source>
        <strain evidence="1">PS312</strain>
    </source>
</reference>
<protein>
    <submittedName>
        <fullName evidence="1">Uncharacterized protein</fullName>
    </submittedName>
</protein>
<dbReference type="OrthoDB" id="10641409at2759"/>
<proteinExistence type="predicted"/>
<dbReference type="AlphaFoldDB" id="A0A2A6CHP2"/>
<dbReference type="Proteomes" id="UP000005239">
    <property type="component" value="Unassembled WGS sequence"/>
</dbReference>
<accession>A0A8R1USQ9</accession>
<name>A0A2A6CHP2_PRIPA</name>
<accession>A0A2A6CHP2</accession>
<reference evidence="2" key="1">
    <citation type="journal article" date="2008" name="Nat. Genet.">
        <title>The Pristionchus pacificus genome provides a unique perspective on nematode lifestyle and parasitism.</title>
        <authorList>
            <person name="Dieterich C."/>
            <person name="Clifton S.W."/>
            <person name="Schuster L.N."/>
            <person name="Chinwalla A."/>
            <person name="Delehaunty K."/>
            <person name="Dinkelacker I."/>
            <person name="Fulton L."/>
            <person name="Fulton R."/>
            <person name="Godfrey J."/>
            <person name="Minx P."/>
            <person name="Mitreva M."/>
            <person name="Roeseler W."/>
            <person name="Tian H."/>
            <person name="Witte H."/>
            <person name="Yang S.P."/>
            <person name="Wilson R.K."/>
            <person name="Sommer R.J."/>
        </authorList>
    </citation>
    <scope>NUCLEOTIDE SEQUENCE [LARGE SCALE GENOMIC DNA]</scope>
    <source>
        <strain evidence="2">PS312</strain>
    </source>
</reference>